<sequence>MMESLPTPGHAASGVAGESLAERWLVLPGGVFGAQGTLHRRVRVRELTGADEERLFDRGSLASGRRVSAFLACAIDAVEGHDGPIDEAFADGLQLGDRDYLLLRLRQLDLGDAVHQVMRCPACRQKVDVDFLISELPVRRLSEPQRAWALRLDAGPEPLEVLVRLPRGDDLAAIEALALSNPAAANTRLFARLVLDVEGRGAPTEDEVRGWPVARRAQLSAWLEAHAPGPDLFLDLDCPHCHADMSYVFDLQGFFLPSARGTSPASTRRST</sequence>
<comment type="caution">
    <text evidence="1">The sequence shown here is derived from an EMBL/GenBank/DDBJ whole genome shotgun (WGS) entry which is preliminary data.</text>
</comment>
<dbReference type="Proteomes" id="UP000599109">
    <property type="component" value="Unassembled WGS sequence"/>
</dbReference>
<keyword evidence="2" id="KW-1185">Reference proteome</keyword>
<name>A0A936Z0X9_9BURK</name>
<dbReference type="InterPro" id="IPR024364">
    <property type="entry name" value="Baseplate_phage_T4-like"/>
</dbReference>
<dbReference type="EMBL" id="JAEQNE010000003">
    <property type="protein sequence ID" value="MBL0392337.1"/>
    <property type="molecule type" value="Genomic_DNA"/>
</dbReference>
<dbReference type="RefSeq" id="WP_201674968.1">
    <property type="nucleotide sequence ID" value="NZ_JAEQNE010000003.1"/>
</dbReference>
<evidence type="ECO:0000313" key="2">
    <source>
        <dbReference type="Proteomes" id="UP000599109"/>
    </source>
</evidence>
<reference evidence="1 2" key="1">
    <citation type="journal article" date="2017" name="Int. J. Syst. Evol. Microbiol.">
        <title>Ramlibacter monticola sp. nov., isolated from forest soil.</title>
        <authorList>
            <person name="Chaudhary D.K."/>
            <person name="Kim J."/>
        </authorList>
    </citation>
    <scope>NUCLEOTIDE SEQUENCE [LARGE SCALE GENOMIC DNA]</scope>
    <source>
        <strain evidence="1 2">KACC 19175</strain>
    </source>
</reference>
<proteinExistence type="predicted"/>
<evidence type="ECO:0000313" key="1">
    <source>
        <dbReference type="EMBL" id="MBL0392337.1"/>
    </source>
</evidence>
<dbReference type="Pfam" id="PF12322">
    <property type="entry name" value="T4_baseplate"/>
    <property type="match status" value="1"/>
</dbReference>
<protein>
    <recommendedName>
        <fullName evidence="3">Phage baseplate protein</fullName>
    </recommendedName>
</protein>
<dbReference type="AlphaFoldDB" id="A0A936Z0X9"/>
<organism evidence="1 2">
    <name type="scientific">Ramlibacter monticola</name>
    <dbReference type="NCBI Taxonomy" id="1926872"/>
    <lineage>
        <taxon>Bacteria</taxon>
        <taxon>Pseudomonadati</taxon>
        <taxon>Pseudomonadota</taxon>
        <taxon>Betaproteobacteria</taxon>
        <taxon>Burkholderiales</taxon>
        <taxon>Comamonadaceae</taxon>
        <taxon>Ramlibacter</taxon>
    </lineage>
</organism>
<gene>
    <name evidence="1" type="ORF">JJ685_14455</name>
</gene>
<accession>A0A936Z0X9</accession>
<evidence type="ECO:0008006" key="3">
    <source>
        <dbReference type="Google" id="ProtNLM"/>
    </source>
</evidence>